<accession>A0A1I4BE09</accession>
<dbReference type="NCBIfam" id="TIGR02218">
    <property type="entry name" value="phg_TIGR02218"/>
    <property type="match status" value="1"/>
</dbReference>
<evidence type="ECO:0000313" key="3">
    <source>
        <dbReference type="Proteomes" id="UP000198851"/>
    </source>
</evidence>
<dbReference type="InterPro" id="IPR018964">
    <property type="entry name" value="Phage_phiJL001_Gp84_C"/>
</dbReference>
<evidence type="ECO:0000259" key="1">
    <source>
        <dbReference type="Pfam" id="PF09356"/>
    </source>
</evidence>
<dbReference type="Pfam" id="PF09356">
    <property type="entry name" value="Phage_BR0599"/>
    <property type="match status" value="1"/>
</dbReference>
<gene>
    <name evidence="2" type="ORF">SAMN04488036_101958</name>
</gene>
<organism evidence="2 3">
    <name type="scientific">Shimia haliotis</name>
    <dbReference type="NCBI Taxonomy" id="1280847"/>
    <lineage>
        <taxon>Bacteria</taxon>
        <taxon>Pseudomonadati</taxon>
        <taxon>Pseudomonadota</taxon>
        <taxon>Alphaproteobacteria</taxon>
        <taxon>Rhodobacterales</taxon>
        <taxon>Roseobacteraceae</taxon>
    </lineage>
</organism>
<sequence>MGFHDGLKAHLQSSATTVARAWQITRKDGVIYGFTDHDCDLTFDGVTFRASTGLTATAIEQGTGLSVDNLEAVGMLTDAAVRDEDIEAGRFDGAEIVAWLLNWSNVGDRQVVFRGSIGEIRRAGGAFTAELRGLSETLNIPRGGVYQRPCSAVLGDRACKFDLGGLGFTEERAVEEIEDGRVLRWRDLDGFEDGWFTRGRLEILSGDAVNLEAVIKADRFLKTGAREIELWETLRAKVQAGDFVRLTVGCDKRFQTCRYKFGNLVNFRGFPDIPGEDWITSYPVSTTDNSGGSLR</sequence>
<dbReference type="RefSeq" id="WP_093320869.1">
    <property type="nucleotide sequence ID" value="NZ_FOSZ01000001.1"/>
</dbReference>
<dbReference type="Proteomes" id="UP000198851">
    <property type="component" value="Unassembled WGS sequence"/>
</dbReference>
<proteinExistence type="predicted"/>
<dbReference type="EMBL" id="FOSZ01000001">
    <property type="protein sequence ID" value="SFK66530.1"/>
    <property type="molecule type" value="Genomic_DNA"/>
</dbReference>
<dbReference type="OrthoDB" id="1633386at2"/>
<protein>
    <recommendedName>
        <fullName evidence="1">Bacteriophage phiJL001 Gp84 C-terminal domain-containing protein</fullName>
    </recommendedName>
</protein>
<feature type="domain" description="Bacteriophage phiJL001 Gp84 C-terminal" evidence="1">
    <location>
        <begin position="194"/>
        <end position="277"/>
    </location>
</feature>
<dbReference type="InterPro" id="IPR011928">
    <property type="entry name" value="Phage_phiJL001_Gp84"/>
</dbReference>
<dbReference type="Pfam" id="PF09931">
    <property type="entry name" value="Phage_phiJL001_Gp84_N"/>
    <property type="match status" value="1"/>
</dbReference>
<keyword evidence="3" id="KW-1185">Reference proteome</keyword>
<name>A0A1I4BE09_9RHOB</name>
<evidence type="ECO:0000313" key="2">
    <source>
        <dbReference type="EMBL" id="SFK66530.1"/>
    </source>
</evidence>
<dbReference type="AlphaFoldDB" id="A0A1I4BE09"/>
<dbReference type="STRING" id="1280847.SAMN04488036_101958"/>
<reference evidence="3" key="1">
    <citation type="submission" date="2016-10" db="EMBL/GenBank/DDBJ databases">
        <authorList>
            <person name="Varghese N."/>
            <person name="Submissions S."/>
        </authorList>
    </citation>
    <scope>NUCLEOTIDE SEQUENCE [LARGE SCALE GENOMIC DNA]</scope>
    <source>
        <strain evidence="3">DSM 28453</strain>
    </source>
</reference>